<dbReference type="InterPro" id="IPR051923">
    <property type="entry name" value="Glycosyl_Hydrolase_39"/>
</dbReference>
<dbReference type="PANTHER" id="PTHR12631">
    <property type="entry name" value="ALPHA-L-IDURONIDASE"/>
    <property type="match status" value="1"/>
</dbReference>
<dbReference type="Proteomes" id="UP000176377">
    <property type="component" value="Unassembled WGS sequence"/>
</dbReference>
<evidence type="ECO:0000313" key="7">
    <source>
        <dbReference type="Proteomes" id="UP000176377"/>
    </source>
</evidence>
<evidence type="ECO:0000256" key="4">
    <source>
        <dbReference type="SAM" id="Phobius"/>
    </source>
</evidence>
<dbReference type="InterPro" id="IPR017853">
    <property type="entry name" value="GH"/>
</dbReference>
<reference evidence="6 7" key="1">
    <citation type="journal article" date="2016" name="Nat. Commun.">
        <title>Thousands of microbial genomes shed light on interconnected biogeochemical processes in an aquifer system.</title>
        <authorList>
            <person name="Anantharaman K."/>
            <person name="Brown C.T."/>
            <person name="Hug L.A."/>
            <person name="Sharon I."/>
            <person name="Castelle C.J."/>
            <person name="Probst A.J."/>
            <person name="Thomas B.C."/>
            <person name="Singh A."/>
            <person name="Wilkins M.J."/>
            <person name="Karaoz U."/>
            <person name="Brodie E.L."/>
            <person name="Williams K.H."/>
            <person name="Hubbard S.S."/>
            <person name="Banfield J.F."/>
        </authorList>
    </citation>
    <scope>NUCLEOTIDE SEQUENCE [LARGE SCALE GENOMIC DNA]</scope>
</reference>
<dbReference type="Pfam" id="PF00150">
    <property type="entry name" value="Cellulase"/>
    <property type="match status" value="1"/>
</dbReference>
<comment type="caution">
    <text evidence="6">The sequence shown here is derived from an EMBL/GenBank/DDBJ whole genome shotgun (WGS) entry which is preliminary data.</text>
</comment>
<keyword evidence="4" id="KW-0472">Membrane</keyword>
<keyword evidence="4" id="KW-1133">Transmembrane helix</keyword>
<comment type="similarity">
    <text evidence="3">Belongs to the glycosyl hydrolase 5 (cellulase A) family.</text>
</comment>
<dbReference type="GO" id="GO:0000272">
    <property type="term" value="P:polysaccharide catabolic process"/>
    <property type="evidence" value="ECO:0007669"/>
    <property type="project" value="InterPro"/>
</dbReference>
<dbReference type="EMBL" id="MFLA01000016">
    <property type="protein sequence ID" value="OGG59813.1"/>
    <property type="molecule type" value="Genomic_DNA"/>
</dbReference>
<evidence type="ECO:0000313" key="6">
    <source>
        <dbReference type="EMBL" id="OGG59813.1"/>
    </source>
</evidence>
<keyword evidence="1 3" id="KW-0378">Hydrolase</keyword>
<feature type="transmembrane region" description="Helical" evidence="4">
    <location>
        <begin position="20"/>
        <end position="41"/>
    </location>
</feature>
<evidence type="ECO:0000259" key="5">
    <source>
        <dbReference type="Pfam" id="PF00150"/>
    </source>
</evidence>
<accession>A0A1F6DEF0</accession>
<proteinExistence type="inferred from homology"/>
<organism evidence="6 7">
    <name type="scientific">Candidatus Kaiserbacteria bacterium RIFCSPHIGHO2_01_FULL_56_24</name>
    <dbReference type="NCBI Taxonomy" id="1798487"/>
    <lineage>
        <taxon>Bacteria</taxon>
        <taxon>Candidatus Kaiseribacteriota</taxon>
    </lineage>
</organism>
<dbReference type="PANTHER" id="PTHR12631:SF10">
    <property type="entry name" value="BETA-XYLOSIDASE-LIKE PROTEIN-RELATED"/>
    <property type="match status" value="1"/>
</dbReference>
<dbReference type="InterPro" id="IPR001547">
    <property type="entry name" value="Glyco_hydro_5"/>
</dbReference>
<sequence>MEQPKSTRLSEKSQKRGFSVRRLLIGTVFGIGITLAVIALVRANQPGTDTAPDVSLVPTPQMIRTLPEKLYKAKQASVDLTDEQPPIGLSVAETLTGLSPDELQAQLDDFVALKIQWIRLDFDWAVIQRRGPESYDWERLDRVVAAAHEKDLRLLPILVYTPEWAQPADCRSVRCPPADPASFARFAEKAAQRYSSQGIHTWEIWNEPNTSLSWRPAADPAAYTTLLKEAYASITNVDPEAVIISGGLAVIDTSRGSIAPREYLGRMYEAGVASYFDAVAFHPYSFPALPSHRAQWNGWQQMAYTSPSLRSIMESNGDAGKKIWITEYGAPTGGPGSAAEAYIPLTRTSHVTEAYQKEMLADALRSIQKYPWAGPFFWYSYQDLSTSTDTPENFYGIRRADGSTKPAYDAFIEAHSVE</sequence>
<gene>
    <name evidence="6" type="ORF">A2765_04470</name>
</gene>
<dbReference type="Gene3D" id="3.20.20.80">
    <property type="entry name" value="Glycosidases"/>
    <property type="match status" value="1"/>
</dbReference>
<feature type="domain" description="Glycoside hydrolase family 5" evidence="5">
    <location>
        <begin position="102"/>
        <end position="334"/>
    </location>
</feature>
<dbReference type="GO" id="GO:0004553">
    <property type="term" value="F:hydrolase activity, hydrolyzing O-glycosyl compounds"/>
    <property type="evidence" value="ECO:0007669"/>
    <property type="project" value="InterPro"/>
</dbReference>
<keyword evidence="4" id="KW-0812">Transmembrane</keyword>
<evidence type="ECO:0000256" key="2">
    <source>
        <dbReference type="ARBA" id="ARBA00023295"/>
    </source>
</evidence>
<protein>
    <recommendedName>
        <fullName evidence="5">Glycoside hydrolase family 5 domain-containing protein</fullName>
    </recommendedName>
</protein>
<name>A0A1F6DEF0_9BACT</name>
<keyword evidence="2 3" id="KW-0326">Glycosidase</keyword>
<dbReference type="SUPFAM" id="SSF51445">
    <property type="entry name" value="(Trans)glycosidases"/>
    <property type="match status" value="1"/>
</dbReference>
<evidence type="ECO:0000256" key="1">
    <source>
        <dbReference type="ARBA" id="ARBA00022801"/>
    </source>
</evidence>
<evidence type="ECO:0000256" key="3">
    <source>
        <dbReference type="RuleBase" id="RU361153"/>
    </source>
</evidence>
<dbReference type="AlphaFoldDB" id="A0A1F6DEF0"/>